<organism evidence="2 3">
    <name type="scientific">Brassica carinata</name>
    <name type="common">Ethiopian mustard</name>
    <name type="synonym">Abyssinian cabbage</name>
    <dbReference type="NCBI Taxonomy" id="52824"/>
    <lineage>
        <taxon>Eukaryota</taxon>
        <taxon>Viridiplantae</taxon>
        <taxon>Streptophyta</taxon>
        <taxon>Embryophyta</taxon>
        <taxon>Tracheophyta</taxon>
        <taxon>Spermatophyta</taxon>
        <taxon>Magnoliopsida</taxon>
        <taxon>eudicotyledons</taxon>
        <taxon>Gunneridae</taxon>
        <taxon>Pentapetalae</taxon>
        <taxon>rosids</taxon>
        <taxon>malvids</taxon>
        <taxon>Brassicales</taxon>
        <taxon>Brassicaceae</taxon>
        <taxon>Brassiceae</taxon>
        <taxon>Brassica</taxon>
    </lineage>
</organism>
<sequence length="95" mass="10815">MDVGSKVSILSQAHIVMNSESKSTDSGDLNSKKSNEKDGISSTEPIKRTGQSGVLAEFLEPILEKNLIPVDLDTWKFRRRARWIVPRQWRSFKEI</sequence>
<proteinExistence type="predicted"/>
<accession>A0A8X7V176</accession>
<name>A0A8X7V176_BRACI</name>
<feature type="compositionally biased region" description="Polar residues" evidence="1">
    <location>
        <begin position="40"/>
        <end position="51"/>
    </location>
</feature>
<evidence type="ECO:0000313" key="3">
    <source>
        <dbReference type="Proteomes" id="UP000886595"/>
    </source>
</evidence>
<keyword evidence="3" id="KW-1185">Reference proteome</keyword>
<protein>
    <submittedName>
        <fullName evidence="2">Uncharacterized protein</fullName>
    </submittedName>
</protein>
<reference evidence="2 3" key="1">
    <citation type="submission" date="2020-02" db="EMBL/GenBank/DDBJ databases">
        <authorList>
            <person name="Ma Q."/>
            <person name="Huang Y."/>
            <person name="Song X."/>
            <person name="Pei D."/>
        </authorList>
    </citation>
    <scope>NUCLEOTIDE SEQUENCE [LARGE SCALE GENOMIC DNA]</scope>
    <source>
        <strain evidence="2">Sxm20200214</strain>
        <tissue evidence="2">Leaf</tissue>
    </source>
</reference>
<dbReference type="Proteomes" id="UP000886595">
    <property type="component" value="Unassembled WGS sequence"/>
</dbReference>
<gene>
    <name evidence="2" type="ORF">Bca52824_036007</name>
</gene>
<comment type="caution">
    <text evidence="2">The sequence shown here is derived from an EMBL/GenBank/DDBJ whole genome shotgun (WGS) entry which is preliminary data.</text>
</comment>
<feature type="region of interest" description="Disordered" evidence="1">
    <location>
        <begin position="18"/>
        <end position="51"/>
    </location>
</feature>
<evidence type="ECO:0000256" key="1">
    <source>
        <dbReference type="SAM" id="MobiDB-lite"/>
    </source>
</evidence>
<dbReference type="EMBL" id="JAAMPC010000008">
    <property type="protein sequence ID" value="KAG2299535.1"/>
    <property type="molecule type" value="Genomic_DNA"/>
</dbReference>
<dbReference type="AlphaFoldDB" id="A0A8X7V176"/>
<evidence type="ECO:0000313" key="2">
    <source>
        <dbReference type="EMBL" id="KAG2299535.1"/>
    </source>
</evidence>
<feature type="compositionally biased region" description="Basic and acidic residues" evidence="1">
    <location>
        <begin position="22"/>
        <end position="39"/>
    </location>
</feature>